<dbReference type="GO" id="GO:0004523">
    <property type="term" value="F:RNA-DNA hybrid ribonuclease activity"/>
    <property type="evidence" value="ECO:0007669"/>
    <property type="project" value="InterPro"/>
</dbReference>
<keyword evidence="3" id="KW-1185">Reference proteome</keyword>
<gene>
    <name evidence="2" type="ORF">LTRI10_LOCUS9347</name>
</gene>
<sequence>MCIQIAAQHQLGVPTLEVDCMNLVKSLIVEHKIQTEVGVVCRKIRKVLLEAGGVDWKYASRKANEAAHVMDHTRTSWDEVVIWFDRPPVFLLDQLQLDDVTVFS</sequence>
<evidence type="ECO:0000259" key="1">
    <source>
        <dbReference type="Pfam" id="PF13456"/>
    </source>
</evidence>
<dbReference type="Pfam" id="PF13456">
    <property type="entry name" value="RVT_3"/>
    <property type="match status" value="1"/>
</dbReference>
<evidence type="ECO:0000313" key="2">
    <source>
        <dbReference type="EMBL" id="CAL1362199.1"/>
    </source>
</evidence>
<organism evidence="2 3">
    <name type="scientific">Linum trigynum</name>
    <dbReference type="NCBI Taxonomy" id="586398"/>
    <lineage>
        <taxon>Eukaryota</taxon>
        <taxon>Viridiplantae</taxon>
        <taxon>Streptophyta</taxon>
        <taxon>Embryophyta</taxon>
        <taxon>Tracheophyta</taxon>
        <taxon>Spermatophyta</taxon>
        <taxon>Magnoliopsida</taxon>
        <taxon>eudicotyledons</taxon>
        <taxon>Gunneridae</taxon>
        <taxon>Pentapetalae</taxon>
        <taxon>rosids</taxon>
        <taxon>fabids</taxon>
        <taxon>Malpighiales</taxon>
        <taxon>Linaceae</taxon>
        <taxon>Linum</taxon>
    </lineage>
</organism>
<evidence type="ECO:0000313" key="3">
    <source>
        <dbReference type="Proteomes" id="UP001497516"/>
    </source>
</evidence>
<dbReference type="GO" id="GO:0003676">
    <property type="term" value="F:nucleic acid binding"/>
    <property type="evidence" value="ECO:0007669"/>
    <property type="project" value="InterPro"/>
</dbReference>
<protein>
    <recommendedName>
        <fullName evidence="1">RNase H type-1 domain-containing protein</fullName>
    </recommendedName>
</protein>
<reference evidence="2 3" key="1">
    <citation type="submission" date="2024-04" db="EMBL/GenBank/DDBJ databases">
        <authorList>
            <person name="Fracassetti M."/>
        </authorList>
    </citation>
    <scope>NUCLEOTIDE SEQUENCE [LARGE SCALE GENOMIC DNA]</scope>
</reference>
<proteinExistence type="predicted"/>
<dbReference type="AlphaFoldDB" id="A0AAV2CZZ7"/>
<feature type="domain" description="RNase H type-1" evidence="1">
    <location>
        <begin position="3"/>
        <end position="69"/>
    </location>
</feature>
<dbReference type="Proteomes" id="UP001497516">
    <property type="component" value="Chromosome 10"/>
</dbReference>
<accession>A0AAV2CZZ7</accession>
<dbReference type="EMBL" id="OZ034814">
    <property type="protein sequence ID" value="CAL1362199.1"/>
    <property type="molecule type" value="Genomic_DNA"/>
</dbReference>
<name>A0AAV2CZZ7_9ROSI</name>
<dbReference type="InterPro" id="IPR002156">
    <property type="entry name" value="RNaseH_domain"/>
</dbReference>